<evidence type="ECO:0000313" key="1">
    <source>
        <dbReference type="EMBL" id="JAH65470.1"/>
    </source>
</evidence>
<protein>
    <submittedName>
        <fullName evidence="1">Uncharacterized protein</fullName>
    </submittedName>
</protein>
<organism evidence="1">
    <name type="scientific">Anguilla anguilla</name>
    <name type="common">European freshwater eel</name>
    <name type="synonym">Muraena anguilla</name>
    <dbReference type="NCBI Taxonomy" id="7936"/>
    <lineage>
        <taxon>Eukaryota</taxon>
        <taxon>Metazoa</taxon>
        <taxon>Chordata</taxon>
        <taxon>Craniata</taxon>
        <taxon>Vertebrata</taxon>
        <taxon>Euteleostomi</taxon>
        <taxon>Actinopterygii</taxon>
        <taxon>Neopterygii</taxon>
        <taxon>Teleostei</taxon>
        <taxon>Anguilliformes</taxon>
        <taxon>Anguillidae</taxon>
        <taxon>Anguilla</taxon>
    </lineage>
</organism>
<sequence length="35" mass="4254">MMKRKGNKLKQRFYGPHFYIILSSVKLASFYDEEK</sequence>
<accession>A0A0E9UJM8</accession>
<proteinExistence type="predicted"/>
<reference evidence="1" key="1">
    <citation type="submission" date="2014-11" db="EMBL/GenBank/DDBJ databases">
        <authorList>
            <person name="Amaro Gonzalez C."/>
        </authorList>
    </citation>
    <scope>NUCLEOTIDE SEQUENCE</scope>
</reference>
<dbReference type="EMBL" id="GBXM01043107">
    <property type="protein sequence ID" value="JAH65470.1"/>
    <property type="molecule type" value="Transcribed_RNA"/>
</dbReference>
<name>A0A0E9UJM8_ANGAN</name>
<reference evidence="1" key="2">
    <citation type="journal article" date="2015" name="Fish Shellfish Immunol.">
        <title>Early steps in the European eel (Anguilla anguilla)-Vibrio vulnificus interaction in the gills: Role of the RtxA13 toxin.</title>
        <authorList>
            <person name="Callol A."/>
            <person name="Pajuelo D."/>
            <person name="Ebbesson L."/>
            <person name="Teles M."/>
            <person name="MacKenzie S."/>
            <person name="Amaro C."/>
        </authorList>
    </citation>
    <scope>NUCLEOTIDE SEQUENCE</scope>
</reference>
<dbReference type="AlphaFoldDB" id="A0A0E9UJM8"/>